<dbReference type="Proteomes" id="UP001620295">
    <property type="component" value="Unassembled WGS sequence"/>
</dbReference>
<sequence length="71" mass="7147">MKTLSLPAAAAVIAALALPLALSAASKATGTQAGAEPRPAHSLTVSSDGETRFMIDADSPEDGDTGWGRRP</sequence>
<feature type="signal peptide" evidence="2">
    <location>
        <begin position="1"/>
        <end position="24"/>
    </location>
</feature>
<reference evidence="3 4" key="1">
    <citation type="submission" date="2024-11" db="EMBL/GenBank/DDBJ databases">
        <title>The Natural Products Discovery Center: Release of the First 8490 Sequenced Strains for Exploring Actinobacteria Biosynthetic Diversity.</title>
        <authorList>
            <person name="Kalkreuter E."/>
            <person name="Kautsar S.A."/>
            <person name="Yang D."/>
            <person name="Bader C.D."/>
            <person name="Teijaro C.N."/>
            <person name="Fluegel L."/>
            <person name="Davis C.M."/>
            <person name="Simpson J.R."/>
            <person name="Lauterbach L."/>
            <person name="Steele A.D."/>
            <person name="Gui C."/>
            <person name="Meng S."/>
            <person name="Li G."/>
            <person name="Viehrig K."/>
            <person name="Ye F."/>
            <person name="Su P."/>
            <person name="Kiefer A.F."/>
            <person name="Nichols A."/>
            <person name="Cepeda A.J."/>
            <person name="Yan W."/>
            <person name="Fan B."/>
            <person name="Jiang Y."/>
            <person name="Adhikari A."/>
            <person name="Zheng C.-J."/>
            <person name="Schuster L."/>
            <person name="Cowan T.M."/>
            <person name="Smanski M.J."/>
            <person name="Chevrette M.G."/>
            <person name="De Carvalho L.P.S."/>
            <person name="Shen B."/>
        </authorList>
    </citation>
    <scope>NUCLEOTIDE SEQUENCE [LARGE SCALE GENOMIC DNA]</scope>
    <source>
        <strain evidence="3 4">NPDC020863</strain>
    </source>
</reference>
<evidence type="ECO:0000313" key="4">
    <source>
        <dbReference type="Proteomes" id="UP001620295"/>
    </source>
</evidence>
<evidence type="ECO:0000256" key="2">
    <source>
        <dbReference type="SAM" id="SignalP"/>
    </source>
</evidence>
<organism evidence="3 4">
    <name type="scientific">Streptomyces milbemycinicus</name>
    <dbReference type="NCBI Taxonomy" id="476552"/>
    <lineage>
        <taxon>Bacteria</taxon>
        <taxon>Bacillati</taxon>
        <taxon>Actinomycetota</taxon>
        <taxon>Actinomycetes</taxon>
        <taxon>Kitasatosporales</taxon>
        <taxon>Streptomycetaceae</taxon>
        <taxon>Streptomyces</taxon>
    </lineage>
</organism>
<accession>A0ABW8LZR8</accession>
<keyword evidence="4" id="KW-1185">Reference proteome</keyword>
<evidence type="ECO:0000256" key="1">
    <source>
        <dbReference type="SAM" id="MobiDB-lite"/>
    </source>
</evidence>
<dbReference type="RefSeq" id="WP_358645333.1">
    <property type="nucleotide sequence ID" value="NZ_JBFACG010000023.1"/>
</dbReference>
<keyword evidence="2" id="KW-0732">Signal</keyword>
<name>A0ABW8LZR8_9ACTN</name>
<gene>
    <name evidence="3" type="ORF">ACI2L5_41790</name>
</gene>
<proteinExistence type="predicted"/>
<protein>
    <submittedName>
        <fullName evidence="3">Uncharacterized protein</fullName>
    </submittedName>
</protein>
<evidence type="ECO:0000313" key="3">
    <source>
        <dbReference type="EMBL" id="MFK4271396.1"/>
    </source>
</evidence>
<feature type="region of interest" description="Disordered" evidence="1">
    <location>
        <begin position="26"/>
        <end position="71"/>
    </location>
</feature>
<dbReference type="EMBL" id="JBJDQH010000018">
    <property type="protein sequence ID" value="MFK4271396.1"/>
    <property type="molecule type" value="Genomic_DNA"/>
</dbReference>
<feature type="chain" id="PRO_5047424724" evidence="2">
    <location>
        <begin position="25"/>
        <end position="71"/>
    </location>
</feature>
<comment type="caution">
    <text evidence="3">The sequence shown here is derived from an EMBL/GenBank/DDBJ whole genome shotgun (WGS) entry which is preliminary data.</text>
</comment>